<dbReference type="Pfam" id="PF14111">
    <property type="entry name" value="DUF4283"/>
    <property type="match status" value="1"/>
</dbReference>
<sequence length="676" mass="76529">MGSSHRLRSSHMADIKGKGILYEDDDAPIILMDQDDTLIANEFSLSLIGKILNPKKQNVEKLLQKMPSQWGMANRITANDLGNGKFLINFSSEEDLSSVLRQGPFHFNFCMFVLVRWEPIVHDDYPWVIPFKVQVIGLPLHLWTDKNLRNIGARLGNVHVDTLDVAEGCMLVDVDSRRPLKFSRKVESKDGDEVTIEIKYEMLFKHCSMCGMLTHEKDHCSFVSDMRSRLQTHTERPGIFTRVQLPQEHAQRYAFHNERRASDLSRQGMEAPTRYLTSLGYGEEDRKKAQRKPYSDEIKTTHADRIVRHHSDRSRTTDMGGHNMEENVTKRAKGLTQSLFFTSLSEQEPAATDGDNQIIGALNDMDIEDQQEEEVMECDAPDEDLLGMELKEMEDTAARHDANMKTTCQDDNVNEAKALKNSKQGTRANVPLGFQSKKFEVLRRGFPRKSFSSSQGVHTTRHASRPKRHHQTSKKQRGSSSKVVKKFIRTDFVEEVLFFVRIDAASVEESCIPLFQWLPNDRPFINPLAPFPEDIIAVRDLFRSGPSSGLLLRRRGLEGTEISATGPADCGLATRIGDQNRRSSNSCAVELGREKMSILATLNFRWMTLCFQDGIEPCYGDGSGSSEVPIPDFDDFFVDLSPGFDAPPPTKESARPRVVAEGSRIINGVSFLRIFW</sequence>
<evidence type="ECO:0000313" key="5">
    <source>
        <dbReference type="Proteomes" id="UP000886595"/>
    </source>
</evidence>
<dbReference type="PANTHER" id="PTHR31286">
    <property type="entry name" value="GLYCINE-RICH CELL WALL STRUCTURAL PROTEIN 1.8-LIKE"/>
    <property type="match status" value="1"/>
</dbReference>
<evidence type="ECO:0000313" key="4">
    <source>
        <dbReference type="EMBL" id="KAG2276459.1"/>
    </source>
</evidence>
<evidence type="ECO:0000259" key="2">
    <source>
        <dbReference type="Pfam" id="PF14111"/>
    </source>
</evidence>
<gene>
    <name evidence="4" type="ORF">Bca52824_059014</name>
</gene>
<evidence type="ECO:0000259" key="3">
    <source>
        <dbReference type="Pfam" id="PF14392"/>
    </source>
</evidence>
<name>A0A8X7R0M5_BRACI</name>
<feature type="domain" description="Zinc knuckle CX2CX4HX4C" evidence="3">
    <location>
        <begin position="174"/>
        <end position="221"/>
    </location>
</feature>
<reference evidence="4 5" key="1">
    <citation type="submission" date="2020-02" db="EMBL/GenBank/DDBJ databases">
        <authorList>
            <person name="Ma Q."/>
            <person name="Huang Y."/>
            <person name="Song X."/>
            <person name="Pei D."/>
        </authorList>
    </citation>
    <scope>NUCLEOTIDE SEQUENCE [LARGE SCALE GENOMIC DNA]</scope>
    <source>
        <strain evidence="4">Sxm20200214</strain>
        <tissue evidence="4">Leaf</tissue>
    </source>
</reference>
<dbReference type="EMBL" id="JAAMPC010000012">
    <property type="protein sequence ID" value="KAG2276459.1"/>
    <property type="molecule type" value="Genomic_DNA"/>
</dbReference>
<dbReference type="InterPro" id="IPR025558">
    <property type="entry name" value="DUF4283"/>
</dbReference>
<dbReference type="PANTHER" id="PTHR31286:SF162">
    <property type="entry name" value="DUF4283 DOMAIN-CONTAINING PROTEIN-RELATED"/>
    <property type="match status" value="1"/>
</dbReference>
<dbReference type="Pfam" id="PF14392">
    <property type="entry name" value="zf-CCHC_4"/>
    <property type="match status" value="1"/>
</dbReference>
<dbReference type="Proteomes" id="UP000886595">
    <property type="component" value="Unassembled WGS sequence"/>
</dbReference>
<dbReference type="AlphaFoldDB" id="A0A8X7R0M5"/>
<keyword evidence="5" id="KW-1185">Reference proteome</keyword>
<organism evidence="4 5">
    <name type="scientific">Brassica carinata</name>
    <name type="common">Ethiopian mustard</name>
    <name type="synonym">Abyssinian cabbage</name>
    <dbReference type="NCBI Taxonomy" id="52824"/>
    <lineage>
        <taxon>Eukaryota</taxon>
        <taxon>Viridiplantae</taxon>
        <taxon>Streptophyta</taxon>
        <taxon>Embryophyta</taxon>
        <taxon>Tracheophyta</taxon>
        <taxon>Spermatophyta</taxon>
        <taxon>Magnoliopsida</taxon>
        <taxon>eudicotyledons</taxon>
        <taxon>Gunneridae</taxon>
        <taxon>Pentapetalae</taxon>
        <taxon>rosids</taxon>
        <taxon>malvids</taxon>
        <taxon>Brassicales</taxon>
        <taxon>Brassicaceae</taxon>
        <taxon>Brassiceae</taxon>
        <taxon>Brassica</taxon>
    </lineage>
</organism>
<dbReference type="InterPro" id="IPR040256">
    <property type="entry name" value="At4g02000-like"/>
</dbReference>
<feature type="region of interest" description="Disordered" evidence="1">
    <location>
        <begin position="449"/>
        <end position="481"/>
    </location>
</feature>
<dbReference type="OrthoDB" id="1938170at2759"/>
<dbReference type="InterPro" id="IPR025836">
    <property type="entry name" value="Zn_knuckle_CX2CX4HX4C"/>
</dbReference>
<proteinExistence type="predicted"/>
<feature type="compositionally biased region" description="Basic residues" evidence="1">
    <location>
        <begin position="459"/>
        <end position="481"/>
    </location>
</feature>
<evidence type="ECO:0000256" key="1">
    <source>
        <dbReference type="SAM" id="MobiDB-lite"/>
    </source>
</evidence>
<accession>A0A8X7R0M5</accession>
<comment type="caution">
    <text evidence="4">The sequence shown here is derived from an EMBL/GenBank/DDBJ whole genome shotgun (WGS) entry which is preliminary data.</text>
</comment>
<feature type="domain" description="DUF4283" evidence="2">
    <location>
        <begin position="40"/>
        <end position="119"/>
    </location>
</feature>
<protein>
    <recommendedName>
        <fullName evidence="6">DUF4283 domain-containing protein</fullName>
    </recommendedName>
</protein>
<evidence type="ECO:0008006" key="6">
    <source>
        <dbReference type="Google" id="ProtNLM"/>
    </source>
</evidence>